<reference evidence="1 2" key="1">
    <citation type="submission" date="2021-03" db="EMBL/GenBank/DDBJ databases">
        <authorList>
            <person name="Grouzdev D.S."/>
        </authorList>
    </citation>
    <scope>NUCLEOTIDE SEQUENCE [LARGE SCALE GENOMIC DNA]</scope>
    <source>
        <strain evidence="1 2">M50-1</strain>
    </source>
</reference>
<evidence type="ECO:0000313" key="1">
    <source>
        <dbReference type="EMBL" id="MBP1464161.1"/>
    </source>
</evidence>
<proteinExistence type="predicted"/>
<comment type="caution">
    <text evidence="1">The sequence shown here is derived from an EMBL/GenBank/DDBJ whole genome shotgun (WGS) entry which is preliminary data.</text>
</comment>
<gene>
    <name evidence="1" type="ORF">EYB53_000430</name>
</gene>
<dbReference type="RefSeq" id="WP_135475571.1">
    <property type="nucleotide sequence ID" value="NZ_SIJK02000001.1"/>
</dbReference>
<protein>
    <submittedName>
        <fullName evidence="1">Uncharacterized protein</fullName>
    </submittedName>
</protein>
<accession>A0ABS4D3Z4</accession>
<evidence type="ECO:0000313" key="2">
    <source>
        <dbReference type="Proteomes" id="UP001193081"/>
    </source>
</evidence>
<sequence>MHGRCNRPSQSGARVARACPIAGVRSQAAIGIAAEVVSDEQQARLAALFAGLDPVRLLRQIDRLQVRCGTWW</sequence>
<dbReference type="EMBL" id="SIJK02000001">
    <property type="protein sequence ID" value="MBP1464161.1"/>
    <property type="molecule type" value="Genomic_DNA"/>
</dbReference>
<dbReference type="Proteomes" id="UP001193081">
    <property type="component" value="Unassembled WGS sequence"/>
</dbReference>
<organism evidence="1 2">
    <name type="scientific">Candidatus Chloroploca mongolica</name>
    <dbReference type="NCBI Taxonomy" id="2528176"/>
    <lineage>
        <taxon>Bacteria</taxon>
        <taxon>Bacillati</taxon>
        <taxon>Chloroflexota</taxon>
        <taxon>Chloroflexia</taxon>
        <taxon>Chloroflexales</taxon>
        <taxon>Chloroflexineae</taxon>
        <taxon>Oscillochloridaceae</taxon>
        <taxon>Candidatus Chloroploca</taxon>
    </lineage>
</organism>
<keyword evidence="2" id="KW-1185">Reference proteome</keyword>
<name>A0ABS4D3Z4_9CHLR</name>